<keyword evidence="10" id="KW-1185">Reference proteome</keyword>
<dbReference type="Proteomes" id="UP000016923">
    <property type="component" value="Unassembled WGS sequence"/>
</dbReference>
<evidence type="ECO:0000313" key="9">
    <source>
        <dbReference type="EMBL" id="EPE09839.1"/>
    </source>
</evidence>
<name>S3C8L0_OPHP1</name>
<dbReference type="VEuPathDB" id="FungiDB:F503_07615"/>
<dbReference type="SMART" id="SM01057">
    <property type="entry name" value="Carb_anhydrase"/>
    <property type="match status" value="1"/>
</dbReference>
<feature type="domain" description="Alpha-carbonic anhydrase" evidence="8">
    <location>
        <begin position="157"/>
        <end position="518"/>
    </location>
</feature>
<dbReference type="OrthoDB" id="429145at2759"/>
<evidence type="ECO:0000256" key="6">
    <source>
        <dbReference type="ARBA" id="ARBA00048348"/>
    </source>
</evidence>
<evidence type="ECO:0000313" key="10">
    <source>
        <dbReference type="Proteomes" id="UP000016923"/>
    </source>
</evidence>
<dbReference type="InterPro" id="IPR041891">
    <property type="entry name" value="Alpha_CA_prokaryot-like"/>
</dbReference>
<dbReference type="Pfam" id="PF00194">
    <property type="entry name" value="Carb_anhydrase"/>
    <property type="match status" value="2"/>
</dbReference>
<dbReference type="EMBL" id="KE148147">
    <property type="protein sequence ID" value="EPE09839.1"/>
    <property type="molecule type" value="Genomic_DNA"/>
</dbReference>
<dbReference type="PROSITE" id="PS51144">
    <property type="entry name" value="ALPHA_CA_2"/>
    <property type="match status" value="1"/>
</dbReference>
<dbReference type="PANTHER" id="PTHR18952">
    <property type="entry name" value="CARBONIC ANHYDRASE"/>
    <property type="match status" value="1"/>
</dbReference>
<dbReference type="InterPro" id="IPR001148">
    <property type="entry name" value="CA_dom"/>
</dbReference>
<feature type="transmembrane region" description="Helical" evidence="7">
    <location>
        <begin position="100"/>
        <end position="120"/>
    </location>
</feature>
<evidence type="ECO:0000256" key="7">
    <source>
        <dbReference type="SAM" id="Phobius"/>
    </source>
</evidence>
<proteinExistence type="inferred from homology"/>
<comment type="similarity">
    <text evidence="1">Belongs to the alpha-carbonic anhydrase family.</text>
</comment>
<dbReference type="PANTHER" id="PTHR18952:SF265">
    <property type="entry name" value="CARBONIC ANHYDRASE"/>
    <property type="match status" value="1"/>
</dbReference>
<dbReference type="AlphaFoldDB" id="S3C8L0"/>
<protein>
    <recommendedName>
        <fullName evidence="2">carbonic anhydrase</fullName>
        <ecNumber evidence="2">4.2.1.1</ecNumber>
    </recommendedName>
</protein>
<comment type="catalytic activity">
    <reaction evidence="6">
        <text>hydrogencarbonate + H(+) = CO2 + H2O</text>
        <dbReference type="Rhea" id="RHEA:10748"/>
        <dbReference type="ChEBI" id="CHEBI:15377"/>
        <dbReference type="ChEBI" id="CHEBI:15378"/>
        <dbReference type="ChEBI" id="CHEBI:16526"/>
        <dbReference type="ChEBI" id="CHEBI:17544"/>
        <dbReference type="EC" id="4.2.1.1"/>
    </reaction>
</comment>
<keyword evidence="7" id="KW-0472">Membrane</keyword>
<keyword evidence="5" id="KW-0456">Lyase</keyword>
<keyword evidence="7" id="KW-1133">Transmembrane helix</keyword>
<gene>
    <name evidence="9" type="ORF">F503_07615</name>
</gene>
<keyword evidence="4" id="KW-0862">Zinc</keyword>
<dbReference type="InterPro" id="IPR023561">
    <property type="entry name" value="Carbonic_anhydrase_a-class"/>
</dbReference>
<keyword evidence="3" id="KW-0479">Metal-binding</keyword>
<dbReference type="Gene3D" id="3.10.200.10">
    <property type="entry name" value="Alpha carbonic anhydrase"/>
    <property type="match status" value="2"/>
</dbReference>
<sequence>MQSPFLGLVDVELTRLHVQQLPCDRRMATESSYDCVLICIKYVPMSSYRSKCDILSFLLSSWSGSCFFSLVSFAYSVIFDSPRAGRDLFYKLYIASFNRLPFFFFLFFFSLAVLFTMLHINSYLLLIASFAAEHAYASCAYGTHLHARAEEGGVKVNTFGYTGSISPLNWLSLDPAANTACATGRNQSPIDMTEGQFSLISAADVALNIPDIEETEIENLGTTVEVVVPEGTNATMTSGGTVFSMKQFHFHLPSEHLDAGRSFAMEMHMVFESADGKIAVLGNYLDTANGPNVVAGVKGGSAGNASAAAKRSHARDILSERQVQVVRLGTDGATATPASTSSTQSVIDKLLQLLGGGLAGNAAGSATGGTTSEKIEATKGAAGGATGGTATGAATGAAAAVGVDTAGSALINTVWASASQVATPGTKAKIGPLVMSGLADSIKAASLQTYAGSLTTPPCSEGVSWFVSTQKQTVSLNTFETARDIIGFNSRFPQNKLGEPNVLALAASANNGAAAAAAAANAAKA</sequence>
<dbReference type="GO" id="GO:0004089">
    <property type="term" value="F:carbonate dehydratase activity"/>
    <property type="evidence" value="ECO:0007669"/>
    <property type="project" value="UniProtKB-EC"/>
</dbReference>
<organism evidence="9 10">
    <name type="scientific">Ophiostoma piceae (strain UAMH 11346)</name>
    <name type="common">Sap stain fungus</name>
    <dbReference type="NCBI Taxonomy" id="1262450"/>
    <lineage>
        <taxon>Eukaryota</taxon>
        <taxon>Fungi</taxon>
        <taxon>Dikarya</taxon>
        <taxon>Ascomycota</taxon>
        <taxon>Pezizomycotina</taxon>
        <taxon>Sordariomycetes</taxon>
        <taxon>Sordariomycetidae</taxon>
        <taxon>Ophiostomatales</taxon>
        <taxon>Ophiostomataceae</taxon>
        <taxon>Ophiostoma</taxon>
    </lineage>
</organism>
<dbReference type="EC" id="4.2.1.1" evidence="2"/>
<dbReference type="STRING" id="1262450.S3C8L0"/>
<evidence type="ECO:0000256" key="3">
    <source>
        <dbReference type="ARBA" id="ARBA00022723"/>
    </source>
</evidence>
<dbReference type="CDD" id="cd03124">
    <property type="entry name" value="alpha_CA_prokaryotic_like"/>
    <property type="match status" value="1"/>
</dbReference>
<evidence type="ECO:0000259" key="8">
    <source>
        <dbReference type="PROSITE" id="PS51144"/>
    </source>
</evidence>
<dbReference type="eggNOG" id="KOG0382">
    <property type="taxonomic scope" value="Eukaryota"/>
</dbReference>
<dbReference type="GO" id="GO:0008270">
    <property type="term" value="F:zinc ion binding"/>
    <property type="evidence" value="ECO:0007669"/>
    <property type="project" value="InterPro"/>
</dbReference>
<evidence type="ECO:0000256" key="4">
    <source>
        <dbReference type="ARBA" id="ARBA00022833"/>
    </source>
</evidence>
<accession>S3C8L0</accession>
<reference evidence="9 10" key="1">
    <citation type="journal article" date="2013" name="BMC Genomics">
        <title>The genome and transcriptome of the pine saprophyte Ophiostoma piceae, and a comparison with the bark beetle-associated pine pathogen Grosmannia clavigera.</title>
        <authorList>
            <person name="Haridas S."/>
            <person name="Wang Y."/>
            <person name="Lim L."/>
            <person name="Massoumi Alamouti S."/>
            <person name="Jackman S."/>
            <person name="Docking R."/>
            <person name="Robertson G."/>
            <person name="Birol I."/>
            <person name="Bohlmann J."/>
            <person name="Breuil C."/>
        </authorList>
    </citation>
    <scope>NUCLEOTIDE SEQUENCE [LARGE SCALE GENOMIC DNA]</scope>
    <source>
        <strain evidence="9 10">UAMH 11346</strain>
    </source>
</reference>
<evidence type="ECO:0000256" key="2">
    <source>
        <dbReference type="ARBA" id="ARBA00012925"/>
    </source>
</evidence>
<dbReference type="SUPFAM" id="SSF51069">
    <property type="entry name" value="Carbonic anhydrase"/>
    <property type="match status" value="1"/>
</dbReference>
<feature type="transmembrane region" description="Helical" evidence="7">
    <location>
        <begin position="54"/>
        <end position="79"/>
    </location>
</feature>
<dbReference type="HOGENOM" id="CLU_039326_0_1_1"/>
<evidence type="ECO:0000256" key="5">
    <source>
        <dbReference type="ARBA" id="ARBA00023239"/>
    </source>
</evidence>
<dbReference type="InterPro" id="IPR036398">
    <property type="entry name" value="CA_dom_sf"/>
</dbReference>
<keyword evidence="7" id="KW-0812">Transmembrane</keyword>
<evidence type="ECO:0000256" key="1">
    <source>
        <dbReference type="ARBA" id="ARBA00010718"/>
    </source>
</evidence>